<dbReference type="Proteomes" id="UP001217089">
    <property type="component" value="Unassembled WGS sequence"/>
</dbReference>
<dbReference type="EC" id="3.1.1.97" evidence="6"/>
<evidence type="ECO:0000313" key="8">
    <source>
        <dbReference type="EMBL" id="KAJ8318899.1"/>
    </source>
</evidence>
<reference evidence="8 9" key="1">
    <citation type="submission" date="2022-12" db="EMBL/GenBank/DDBJ databases">
        <title>Chromosome-level genome of Tegillarca granosa.</title>
        <authorList>
            <person name="Kim J."/>
        </authorList>
    </citation>
    <scope>NUCLEOTIDE SEQUENCE [LARGE SCALE GENOMIC DNA]</scope>
    <source>
        <strain evidence="8">Teg-2019</strain>
        <tissue evidence="8">Adductor muscle</tissue>
    </source>
</reference>
<dbReference type="Gene3D" id="2.130.10.10">
    <property type="entry name" value="YVTN repeat-like/Quinoprotein amine dehydrogenase"/>
    <property type="match status" value="1"/>
</dbReference>
<dbReference type="InterPro" id="IPR015943">
    <property type="entry name" value="WD40/YVTN_repeat-like_dom_sf"/>
</dbReference>
<comment type="similarity">
    <text evidence="5">Belongs to the DPH7 family.</text>
</comment>
<gene>
    <name evidence="8" type="ORF">KUTeg_003990</name>
</gene>
<dbReference type="PANTHER" id="PTHR46042:SF1">
    <property type="entry name" value="DIPHTHINE METHYLTRANSFERASE"/>
    <property type="match status" value="1"/>
</dbReference>
<evidence type="ECO:0000256" key="4">
    <source>
        <dbReference type="ARBA" id="ARBA00022801"/>
    </source>
</evidence>
<accession>A0ABQ9FNN2</accession>
<comment type="catalytic activity">
    <reaction evidence="7">
        <text>diphthine methyl ester-[translation elongation factor 2] + H2O = diphthine-[translation elongation factor 2] + methanol + H(+)</text>
        <dbReference type="Rhea" id="RHEA:42656"/>
        <dbReference type="Rhea" id="RHEA-COMP:10172"/>
        <dbReference type="Rhea" id="RHEA-COMP:10173"/>
        <dbReference type="ChEBI" id="CHEBI:15377"/>
        <dbReference type="ChEBI" id="CHEBI:15378"/>
        <dbReference type="ChEBI" id="CHEBI:17790"/>
        <dbReference type="ChEBI" id="CHEBI:79005"/>
        <dbReference type="ChEBI" id="CHEBI:82696"/>
        <dbReference type="EC" id="3.1.1.97"/>
    </reaction>
</comment>
<keyword evidence="2" id="KW-0853">WD repeat</keyword>
<evidence type="ECO:0000256" key="1">
    <source>
        <dbReference type="ARBA" id="ARBA00005156"/>
    </source>
</evidence>
<evidence type="ECO:0000256" key="3">
    <source>
        <dbReference type="ARBA" id="ARBA00022737"/>
    </source>
</evidence>
<dbReference type="PANTHER" id="PTHR46042">
    <property type="entry name" value="DIPHTHINE METHYLTRANSFERASE"/>
    <property type="match status" value="1"/>
</dbReference>
<dbReference type="EMBL" id="JARBDR010000214">
    <property type="protein sequence ID" value="KAJ8318899.1"/>
    <property type="molecule type" value="Genomic_DNA"/>
</dbReference>
<evidence type="ECO:0000256" key="2">
    <source>
        <dbReference type="ARBA" id="ARBA00022574"/>
    </source>
</evidence>
<dbReference type="SUPFAM" id="SSF50978">
    <property type="entry name" value="WD40 repeat-like"/>
    <property type="match status" value="1"/>
</dbReference>
<evidence type="ECO:0000256" key="6">
    <source>
        <dbReference type="ARBA" id="ARBA00039131"/>
    </source>
</evidence>
<comment type="caution">
    <text evidence="8">The sequence shown here is derived from an EMBL/GenBank/DDBJ whole genome shotgun (WGS) entry which is preliminary data.</text>
</comment>
<name>A0ABQ9FNN2_TEGGR</name>
<protein>
    <recommendedName>
        <fullName evidence="6">methylated diphthine methylhydrolase</fullName>
        <ecNumber evidence="6">3.1.1.97</ecNumber>
    </recommendedName>
</protein>
<dbReference type="InterPro" id="IPR052415">
    <property type="entry name" value="Diphthine_MTase"/>
</dbReference>
<comment type="pathway">
    <text evidence="1">Protein modification; peptidyl-diphthamide biosynthesis.</text>
</comment>
<proteinExistence type="inferred from homology"/>
<dbReference type="InterPro" id="IPR001680">
    <property type="entry name" value="WD40_rpt"/>
</dbReference>
<keyword evidence="4" id="KW-0378">Hydrolase</keyword>
<dbReference type="SMART" id="SM00320">
    <property type="entry name" value="WD40"/>
    <property type="match status" value="3"/>
</dbReference>
<evidence type="ECO:0000256" key="7">
    <source>
        <dbReference type="ARBA" id="ARBA00047551"/>
    </source>
</evidence>
<sequence>MLDLHVSLKQDDDSQNATDTDNASGGSSQKRIGRLYVYRVQQQNDCPQLELQTSLETAGLLDIKWCPSLFNGYPVFGLVSSSGQLQIYKLERTNSDDLHISLLCEKSVSDTECLGLSLDWSNRLDKSCVQITCSSSDGFVSSFNLTEKEGLNCLSSWKAHEFEAWITAFDYWNTNIIYTGNNQGHITTSKTQRGDDCRLKVWDCRQNTSSPVFTSKRHTMGVCSIQSNSLKEHILCTGSYDEQLLIWDTRQMRSPIKDSSLGGGIWRIKWHPSNRDFILTATMYNGFHIVNSNLSKETDMEIVCHYTDHESIAYGADWCHLKYSKVNNCTDSNDENKTPDNLISTCSFYDHLLKLWNWKFELINSS</sequence>
<keyword evidence="9" id="KW-1185">Reference proteome</keyword>
<organism evidence="8 9">
    <name type="scientific">Tegillarca granosa</name>
    <name type="common">Malaysian cockle</name>
    <name type="synonym">Anadara granosa</name>
    <dbReference type="NCBI Taxonomy" id="220873"/>
    <lineage>
        <taxon>Eukaryota</taxon>
        <taxon>Metazoa</taxon>
        <taxon>Spiralia</taxon>
        <taxon>Lophotrochozoa</taxon>
        <taxon>Mollusca</taxon>
        <taxon>Bivalvia</taxon>
        <taxon>Autobranchia</taxon>
        <taxon>Pteriomorphia</taxon>
        <taxon>Arcoida</taxon>
        <taxon>Arcoidea</taxon>
        <taxon>Arcidae</taxon>
        <taxon>Tegillarca</taxon>
    </lineage>
</organism>
<evidence type="ECO:0000313" key="9">
    <source>
        <dbReference type="Proteomes" id="UP001217089"/>
    </source>
</evidence>
<dbReference type="InterPro" id="IPR036322">
    <property type="entry name" value="WD40_repeat_dom_sf"/>
</dbReference>
<keyword evidence="3" id="KW-0677">Repeat</keyword>
<evidence type="ECO:0000256" key="5">
    <source>
        <dbReference type="ARBA" id="ARBA00038092"/>
    </source>
</evidence>